<dbReference type="Proteomes" id="UP000542742">
    <property type="component" value="Unassembled WGS sequence"/>
</dbReference>
<dbReference type="Pfam" id="PF01032">
    <property type="entry name" value="FecCD"/>
    <property type="match status" value="1"/>
</dbReference>
<dbReference type="RefSeq" id="WP_184953837.1">
    <property type="nucleotide sequence ID" value="NZ_BOMC01000067.1"/>
</dbReference>
<feature type="transmembrane region" description="Helical" evidence="8">
    <location>
        <begin position="315"/>
        <end position="333"/>
    </location>
</feature>
<dbReference type="CDD" id="cd06550">
    <property type="entry name" value="TM_ABC_iron-siderophores_like"/>
    <property type="match status" value="1"/>
</dbReference>
<dbReference type="PROSITE" id="PS51318">
    <property type="entry name" value="TAT"/>
    <property type="match status" value="1"/>
</dbReference>
<evidence type="ECO:0000256" key="1">
    <source>
        <dbReference type="ARBA" id="ARBA00004651"/>
    </source>
</evidence>
<keyword evidence="3" id="KW-0813">Transport</keyword>
<evidence type="ECO:0000256" key="2">
    <source>
        <dbReference type="ARBA" id="ARBA00007935"/>
    </source>
</evidence>
<dbReference type="SUPFAM" id="SSF81345">
    <property type="entry name" value="ABC transporter involved in vitamin B12 uptake, BtuC"/>
    <property type="match status" value="1"/>
</dbReference>
<feature type="transmembrane region" description="Helical" evidence="8">
    <location>
        <begin position="126"/>
        <end position="145"/>
    </location>
</feature>
<evidence type="ECO:0000256" key="7">
    <source>
        <dbReference type="ARBA" id="ARBA00023136"/>
    </source>
</evidence>
<evidence type="ECO:0000256" key="5">
    <source>
        <dbReference type="ARBA" id="ARBA00022692"/>
    </source>
</evidence>
<evidence type="ECO:0000256" key="8">
    <source>
        <dbReference type="SAM" id="Phobius"/>
    </source>
</evidence>
<evidence type="ECO:0000256" key="6">
    <source>
        <dbReference type="ARBA" id="ARBA00022989"/>
    </source>
</evidence>
<reference evidence="9 10" key="1">
    <citation type="submission" date="2020-08" db="EMBL/GenBank/DDBJ databases">
        <title>Sequencing the genomes of 1000 actinobacteria strains.</title>
        <authorList>
            <person name="Klenk H.-P."/>
        </authorList>
    </citation>
    <scope>NUCLEOTIDE SEQUENCE [LARGE SCALE GENOMIC DNA]</scope>
    <source>
        <strain evidence="9 10">DSM 45518</strain>
    </source>
</reference>
<dbReference type="InterPro" id="IPR000522">
    <property type="entry name" value="ABC_transptr_permease_BtuC"/>
</dbReference>
<keyword evidence="7 8" id="KW-0472">Membrane</keyword>
<evidence type="ECO:0000313" key="9">
    <source>
        <dbReference type="EMBL" id="MBB4695502.1"/>
    </source>
</evidence>
<dbReference type="FunFam" id="1.10.3470.10:FF:000001">
    <property type="entry name" value="Vitamin B12 ABC transporter permease BtuC"/>
    <property type="match status" value="1"/>
</dbReference>
<keyword evidence="4" id="KW-1003">Cell membrane</keyword>
<dbReference type="InterPro" id="IPR006311">
    <property type="entry name" value="TAT_signal"/>
</dbReference>
<dbReference type="GO" id="GO:0005886">
    <property type="term" value="C:plasma membrane"/>
    <property type="evidence" value="ECO:0007669"/>
    <property type="project" value="UniProtKB-SubCell"/>
</dbReference>
<feature type="transmembrane region" description="Helical" evidence="8">
    <location>
        <begin position="67"/>
        <end position="87"/>
    </location>
</feature>
<dbReference type="GO" id="GO:0022857">
    <property type="term" value="F:transmembrane transporter activity"/>
    <property type="evidence" value="ECO:0007669"/>
    <property type="project" value="InterPro"/>
</dbReference>
<name>A0A7W7CVM8_9ACTN</name>
<proteinExistence type="inferred from homology"/>
<dbReference type="EMBL" id="JACHMF010000001">
    <property type="protein sequence ID" value="MBB4695502.1"/>
    <property type="molecule type" value="Genomic_DNA"/>
</dbReference>
<dbReference type="AlphaFoldDB" id="A0A7W7CVM8"/>
<dbReference type="PANTHER" id="PTHR30472">
    <property type="entry name" value="FERRIC ENTEROBACTIN TRANSPORT SYSTEM PERMEASE PROTEIN"/>
    <property type="match status" value="1"/>
</dbReference>
<feature type="transmembrane region" description="Helical" evidence="8">
    <location>
        <begin position="245"/>
        <end position="275"/>
    </location>
</feature>
<keyword evidence="10" id="KW-1185">Reference proteome</keyword>
<protein>
    <submittedName>
        <fullName evidence="9">Iron complex transport system permease protein</fullName>
    </submittedName>
</protein>
<feature type="transmembrane region" description="Helical" evidence="8">
    <location>
        <begin position="99"/>
        <end position="120"/>
    </location>
</feature>
<dbReference type="PANTHER" id="PTHR30472:SF1">
    <property type="entry name" value="FE(3+) DICITRATE TRANSPORT SYSTEM PERMEASE PROTEIN FECC-RELATED"/>
    <property type="match status" value="1"/>
</dbReference>
<evidence type="ECO:0000256" key="3">
    <source>
        <dbReference type="ARBA" id="ARBA00022448"/>
    </source>
</evidence>
<dbReference type="GO" id="GO:0033214">
    <property type="term" value="P:siderophore-iron import into cell"/>
    <property type="evidence" value="ECO:0007669"/>
    <property type="project" value="TreeGrafter"/>
</dbReference>
<comment type="caution">
    <text evidence="9">The sequence shown here is derived from an EMBL/GenBank/DDBJ whole genome shotgun (WGS) entry which is preliminary data.</text>
</comment>
<gene>
    <name evidence="9" type="ORF">BKA14_005650</name>
</gene>
<dbReference type="Gene3D" id="1.10.3470.10">
    <property type="entry name" value="ABC transporter involved in vitamin B12 uptake, BtuC"/>
    <property type="match status" value="1"/>
</dbReference>
<organism evidence="9 10">
    <name type="scientific">Paractinoplanes abujensis</name>
    <dbReference type="NCBI Taxonomy" id="882441"/>
    <lineage>
        <taxon>Bacteria</taxon>
        <taxon>Bacillati</taxon>
        <taxon>Actinomycetota</taxon>
        <taxon>Actinomycetes</taxon>
        <taxon>Micromonosporales</taxon>
        <taxon>Micromonosporaceae</taxon>
        <taxon>Paractinoplanes</taxon>
    </lineage>
</organism>
<dbReference type="InterPro" id="IPR037294">
    <property type="entry name" value="ABC_BtuC-like"/>
</dbReference>
<feature type="transmembrane region" description="Helical" evidence="8">
    <location>
        <begin position="287"/>
        <end position="309"/>
    </location>
</feature>
<sequence length="341" mass="34679">MPDTDIRHRRAAVLTTGLVVIAAALAGAALLSLAVGARAVPFGTVLHALVNPDPNSTLDLIVTESRVPRTIVGLLAGAAFGLAGAVIQGVTRNPLADPGILGVNAGAGLFIVIAISFFGITSLTGYVWFGFLGAAITSVLVYTIGSIGRGGATPVKLALAGAAVTAALVSFTTAVLITDVDAYDQFRFWQVGSLAGRGTDVAVQSIPFLIAGAALALYSARALNALALGDDVATSFGQNVIVARLVAAGAVVLLCGTATSMAGPLVFIGLVIPHIARAITGPDHRWLLPYSMLLAPLLLLIADVIGRVVARPGEVQVGIVTAIIGAPIFVAMARREKLAEL</sequence>
<evidence type="ECO:0000256" key="4">
    <source>
        <dbReference type="ARBA" id="ARBA00022475"/>
    </source>
</evidence>
<comment type="subcellular location">
    <subcellularLocation>
        <location evidence="1">Cell membrane</location>
        <topology evidence="1">Multi-pass membrane protein</topology>
    </subcellularLocation>
</comment>
<keyword evidence="5 8" id="KW-0812">Transmembrane</keyword>
<keyword evidence="6 8" id="KW-1133">Transmembrane helix</keyword>
<comment type="similarity">
    <text evidence="2">Belongs to the binding-protein-dependent transport system permease family. FecCD subfamily.</text>
</comment>
<accession>A0A7W7CVM8</accession>
<feature type="transmembrane region" description="Helical" evidence="8">
    <location>
        <begin position="157"/>
        <end position="177"/>
    </location>
</feature>
<evidence type="ECO:0000313" key="10">
    <source>
        <dbReference type="Proteomes" id="UP000542742"/>
    </source>
</evidence>